<protein>
    <submittedName>
        <fullName evidence="2">Uncharacterized protein</fullName>
    </submittedName>
</protein>
<reference evidence="2" key="1">
    <citation type="submission" date="2022-12" db="EMBL/GenBank/DDBJ databases">
        <title>Isolation and characterisation of novel Methanocorpusculum spp. from native Australian herbivores indicates the genus is ancestrally host-associated.</title>
        <authorList>
            <person name="Volmer J.G."/>
            <person name="Soo R.M."/>
            <person name="Evans P.N."/>
            <person name="Hoedt E.C."/>
            <person name="Astorga Alsina A.L."/>
            <person name="Woodcroft B.J."/>
            <person name="Tyson G.W."/>
            <person name="Hugenholtz P."/>
            <person name="Morrison M."/>
        </authorList>
    </citation>
    <scope>NUCLEOTIDE SEQUENCE</scope>
    <source>
        <strain evidence="2">CW153</strain>
    </source>
</reference>
<dbReference type="RefSeq" id="WP_268921891.1">
    <property type="nucleotide sequence ID" value="NZ_JAPTGC010000001.1"/>
</dbReference>
<keyword evidence="3" id="KW-1185">Reference proteome</keyword>
<comment type="caution">
    <text evidence="2">The sequence shown here is derived from an EMBL/GenBank/DDBJ whole genome shotgun (WGS) entry which is preliminary data.</text>
</comment>
<feature type="region of interest" description="Disordered" evidence="1">
    <location>
        <begin position="1"/>
        <end position="21"/>
    </location>
</feature>
<sequence>MKKKTSFSGAGCTFRGAADTRPPDITIYNLDDDINKSLEHKLGLAQKPVLRDRAPQGNGTRICRKNIIIPDGNNHRAD</sequence>
<organism evidence="2 3">
    <name type="scientific">Methanocorpusculum vombati</name>
    <dbReference type="NCBI Taxonomy" id="3002864"/>
    <lineage>
        <taxon>Archaea</taxon>
        <taxon>Methanobacteriati</taxon>
        <taxon>Methanobacteriota</taxon>
        <taxon>Stenosarchaea group</taxon>
        <taxon>Methanomicrobia</taxon>
        <taxon>Methanomicrobiales</taxon>
        <taxon>Methanocorpusculaceae</taxon>
        <taxon>Methanocorpusculum</taxon>
    </lineage>
</organism>
<dbReference type="EMBL" id="JAPTGC010000001">
    <property type="protein sequence ID" value="MCZ0861711.1"/>
    <property type="molecule type" value="Genomic_DNA"/>
</dbReference>
<evidence type="ECO:0000256" key="1">
    <source>
        <dbReference type="SAM" id="MobiDB-lite"/>
    </source>
</evidence>
<dbReference type="Proteomes" id="UP001141336">
    <property type="component" value="Unassembled WGS sequence"/>
</dbReference>
<name>A0ABT4IIY9_9EURY</name>
<proteinExistence type="predicted"/>
<evidence type="ECO:0000313" key="3">
    <source>
        <dbReference type="Proteomes" id="UP001141336"/>
    </source>
</evidence>
<evidence type="ECO:0000313" key="2">
    <source>
        <dbReference type="EMBL" id="MCZ0861711.1"/>
    </source>
</evidence>
<gene>
    <name evidence="2" type="ORF">O0S09_00385</name>
</gene>
<accession>A0ABT4IIY9</accession>